<dbReference type="InterPro" id="IPR001214">
    <property type="entry name" value="SET_dom"/>
</dbReference>
<evidence type="ECO:0000256" key="1">
    <source>
        <dbReference type="SAM" id="MobiDB-lite"/>
    </source>
</evidence>
<dbReference type="PANTHER" id="PTHR47332">
    <property type="entry name" value="SET DOMAIN-CONTAINING PROTEIN 5"/>
    <property type="match status" value="1"/>
</dbReference>
<keyword evidence="4" id="KW-1185">Reference proteome</keyword>
<dbReference type="Pfam" id="PF00856">
    <property type="entry name" value="SET"/>
    <property type="match status" value="1"/>
</dbReference>
<organism evidence="3 4">
    <name type="scientific">Vanrija pseudolonga</name>
    <dbReference type="NCBI Taxonomy" id="143232"/>
    <lineage>
        <taxon>Eukaryota</taxon>
        <taxon>Fungi</taxon>
        <taxon>Dikarya</taxon>
        <taxon>Basidiomycota</taxon>
        <taxon>Agaricomycotina</taxon>
        <taxon>Tremellomycetes</taxon>
        <taxon>Trichosporonales</taxon>
        <taxon>Trichosporonaceae</taxon>
        <taxon>Vanrija</taxon>
    </lineage>
</organism>
<dbReference type="Gene3D" id="2.170.270.10">
    <property type="entry name" value="SET domain"/>
    <property type="match status" value="1"/>
</dbReference>
<dbReference type="AlphaFoldDB" id="A0AAF0XZ48"/>
<dbReference type="EMBL" id="CP086714">
    <property type="protein sequence ID" value="WOO76685.1"/>
    <property type="molecule type" value="Genomic_DNA"/>
</dbReference>
<feature type="compositionally biased region" description="Pro residues" evidence="1">
    <location>
        <begin position="65"/>
        <end position="76"/>
    </location>
</feature>
<accession>A0AAF0XZ48</accession>
<dbReference type="CDD" id="cd20071">
    <property type="entry name" value="SET_SMYD"/>
    <property type="match status" value="1"/>
</dbReference>
<dbReference type="GeneID" id="87803567"/>
<dbReference type="PROSITE" id="PS50280">
    <property type="entry name" value="SET"/>
    <property type="match status" value="1"/>
</dbReference>
<feature type="compositionally biased region" description="Low complexity" evidence="1">
    <location>
        <begin position="13"/>
        <end position="25"/>
    </location>
</feature>
<feature type="compositionally biased region" description="Polar residues" evidence="1">
    <location>
        <begin position="480"/>
        <end position="489"/>
    </location>
</feature>
<feature type="domain" description="SET" evidence="2">
    <location>
        <begin position="146"/>
        <end position="319"/>
    </location>
</feature>
<feature type="compositionally biased region" description="Acidic residues" evidence="1">
    <location>
        <begin position="494"/>
        <end position="507"/>
    </location>
</feature>
<gene>
    <name evidence="3" type="primary">set5_0</name>
    <name evidence="3" type="ORF">LOC62_01G000308</name>
</gene>
<name>A0AAF0XZ48_9TREE</name>
<evidence type="ECO:0000313" key="3">
    <source>
        <dbReference type="EMBL" id="WOO76685.1"/>
    </source>
</evidence>
<proteinExistence type="predicted"/>
<protein>
    <submittedName>
        <fullName evidence="3">SET domain-containing protein 5</fullName>
    </submittedName>
</protein>
<dbReference type="InterPro" id="IPR053185">
    <property type="entry name" value="SET_domain_protein"/>
</dbReference>
<dbReference type="SUPFAM" id="SSF82199">
    <property type="entry name" value="SET domain"/>
    <property type="match status" value="1"/>
</dbReference>
<feature type="region of interest" description="Disordered" evidence="1">
    <location>
        <begin position="1"/>
        <end position="174"/>
    </location>
</feature>
<feature type="compositionally biased region" description="Basic residues" evidence="1">
    <location>
        <begin position="534"/>
        <end position="544"/>
    </location>
</feature>
<sequence>MALKRVRRRDPDSPASSPGPGSDEGSYFELTGGAAEIECTGRKSPPRDTTQPPPAKRRWTGSGPTPTPAPIPAPKHPPYELFWTGAPRAGMKPPPQPAPTPAAAPAPAPYPTPRPTASPSSSPATLPSSDLPSFGEGSHVGPAPPSPPSMANDEDAPVIPPDPDDLPPRLPCRGHGLRATRKIKRGTVIVSERPFIQIRYPINDDAVRAAFNALPDDDKIEFLSFSAVAKEGEELLVFQDIFDTNSLPCTATDERDKLLMGEASDDEAEHRAGMFKTICRTNHSCAPNAEYQWVEGRKDLILYALATIQEGEEITASYLCVLRQETLLPHAERRALIKQRLLFDCRCDVCSLSPEQIKELDAVYTHARERLRRWEQLSSQDYVANNVAETERTIRVLKEKRQFTFLNDAYDALFYTHAVWGREAEARDAARHGLAELRVKLGAEARDWPVASWAEDPKSHEDWDLANREPPSVRAPSLGPLTQHQSGESRTQDDGEWEGSDDEEDSADERSQRAIRKRLQAKELKDRQRQERAARRRGGGRAQH</sequence>
<dbReference type="Proteomes" id="UP000827549">
    <property type="component" value="Chromosome 1"/>
</dbReference>
<dbReference type="SMART" id="SM00317">
    <property type="entry name" value="SET"/>
    <property type="match status" value="1"/>
</dbReference>
<dbReference type="RefSeq" id="XP_062622717.1">
    <property type="nucleotide sequence ID" value="XM_062766733.1"/>
</dbReference>
<feature type="compositionally biased region" description="Low complexity" evidence="1">
    <location>
        <begin position="117"/>
        <end position="133"/>
    </location>
</feature>
<feature type="region of interest" description="Disordered" evidence="1">
    <location>
        <begin position="456"/>
        <end position="544"/>
    </location>
</feature>
<feature type="compositionally biased region" description="Basic and acidic residues" evidence="1">
    <location>
        <begin position="456"/>
        <end position="467"/>
    </location>
</feature>
<reference evidence="3" key="1">
    <citation type="submission" date="2023-10" db="EMBL/GenBank/DDBJ databases">
        <authorList>
            <person name="Noh H."/>
        </authorList>
    </citation>
    <scope>NUCLEOTIDE SEQUENCE</scope>
    <source>
        <strain evidence="3">DUCC4014</strain>
    </source>
</reference>
<dbReference type="InterPro" id="IPR046341">
    <property type="entry name" value="SET_dom_sf"/>
</dbReference>
<evidence type="ECO:0000259" key="2">
    <source>
        <dbReference type="PROSITE" id="PS50280"/>
    </source>
</evidence>
<feature type="compositionally biased region" description="Pro residues" evidence="1">
    <location>
        <begin position="92"/>
        <end position="116"/>
    </location>
</feature>
<evidence type="ECO:0000313" key="4">
    <source>
        <dbReference type="Proteomes" id="UP000827549"/>
    </source>
</evidence>
<feature type="compositionally biased region" description="Basic and acidic residues" evidence="1">
    <location>
        <begin position="520"/>
        <end position="533"/>
    </location>
</feature>
<dbReference type="PANTHER" id="PTHR47332:SF4">
    <property type="entry name" value="SET DOMAIN-CONTAINING PROTEIN 5"/>
    <property type="match status" value="1"/>
</dbReference>